<protein>
    <submittedName>
        <fullName evidence="4">FeS cluster assembly protein SufB</fullName>
    </submittedName>
</protein>
<organism evidence="4 5">
    <name type="scientific">Gimesia alba</name>
    <dbReference type="NCBI Taxonomy" id="2527973"/>
    <lineage>
        <taxon>Bacteria</taxon>
        <taxon>Pseudomonadati</taxon>
        <taxon>Planctomycetota</taxon>
        <taxon>Planctomycetia</taxon>
        <taxon>Planctomycetales</taxon>
        <taxon>Planctomycetaceae</taxon>
        <taxon>Gimesia</taxon>
    </lineage>
</organism>
<reference evidence="4 5" key="1">
    <citation type="submission" date="2019-02" db="EMBL/GenBank/DDBJ databases">
        <title>Deep-cultivation of Planctomycetes and their phenomic and genomic characterization uncovers novel biology.</title>
        <authorList>
            <person name="Wiegand S."/>
            <person name="Jogler M."/>
            <person name="Boedeker C."/>
            <person name="Pinto D."/>
            <person name="Vollmers J."/>
            <person name="Rivas-Marin E."/>
            <person name="Kohn T."/>
            <person name="Peeters S.H."/>
            <person name="Heuer A."/>
            <person name="Rast P."/>
            <person name="Oberbeckmann S."/>
            <person name="Bunk B."/>
            <person name="Jeske O."/>
            <person name="Meyerdierks A."/>
            <person name="Storesund J.E."/>
            <person name="Kallscheuer N."/>
            <person name="Luecker S."/>
            <person name="Lage O.M."/>
            <person name="Pohl T."/>
            <person name="Merkel B.J."/>
            <person name="Hornburger P."/>
            <person name="Mueller R.-W."/>
            <person name="Bruemmer F."/>
            <person name="Labrenz M."/>
            <person name="Spormann A.M."/>
            <person name="Op den Camp H."/>
            <person name="Overmann J."/>
            <person name="Amann R."/>
            <person name="Jetten M.S.M."/>
            <person name="Mascher T."/>
            <person name="Medema M.H."/>
            <person name="Devos D.P."/>
            <person name="Kaster A.-K."/>
            <person name="Ovreas L."/>
            <person name="Rohde M."/>
            <person name="Galperin M.Y."/>
            <person name="Jogler C."/>
        </authorList>
    </citation>
    <scope>NUCLEOTIDE SEQUENCE [LARGE SCALE GENOMIC DNA]</scope>
    <source>
        <strain evidence="4 5">Pan241w</strain>
    </source>
</reference>
<dbReference type="Pfam" id="PF01458">
    <property type="entry name" value="SUFBD_core"/>
    <property type="match status" value="1"/>
</dbReference>
<feature type="domain" description="SUF system FeS cluster assembly SufBD core" evidence="2">
    <location>
        <begin position="189"/>
        <end position="420"/>
    </location>
</feature>
<proteinExistence type="inferred from homology"/>
<dbReference type="AlphaFoldDB" id="A0A517RBK8"/>
<keyword evidence="5" id="KW-1185">Reference proteome</keyword>
<dbReference type="InterPro" id="IPR045595">
    <property type="entry name" value="SufBD_N"/>
</dbReference>
<evidence type="ECO:0000259" key="3">
    <source>
        <dbReference type="Pfam" id="PF19295"/>
    </source>
</evidence>
<dbReference type="NCBIfam" id="TIGR01981">
    <property type="entry name" value="sufD"/>
    <property type="match status" value="1"/>
</dbReference>
<dbReference type="EMBL" id="CP036269">
    <property type="protein sequence ID" value="QDT41214.1"/>
    <property type="molecule type" value="Genomic_DNA"/>
</dbReference>
<dbReference type="InterPro" id="IPR000825">
    <property type="entry name" value="SUF_FeS_clus_asmbl_SufBD_core"/>
</dbReference>
<dbReference type="Proteomes" id="UP000317171">
    <property type="component" value="Chromosome"/>
</dbReference>
<dbReference type="PANTHER" id="PTHR30508">
    <property type="entry name" value="FES CLUSTER ASSEMBLY PROTEIN SUF"/>
    <property type="match status" value="1"/>
</dbReference>
<dbReference type="RefSeq" id="WP_145212456.1">
    <property type="nucleotide sequence ID" value="NZ_CP036269.1"/>
</dbReference>
<accession>A0A517RBK8</accession>
<dbReference type="InterPro" id="IPR055346">
    <property type="entry name" value="Fe-S_cluster_assembly_SufBD"/>
</dbReference>
<evidence type="ECO:0000256" key="1">
    <source>
        <dbReference type="ARBA" id="ARBA00043967"/>
    </source>
</evidence>
<sequence>MSTPSVNTSAAIPAGFAEAAFEAFLATRDEPDWVTQSRRQAFQHYCELLETELDPEEWRRVDLRALRPDRFQLSAGSDNSQATADSKTAETLLKGQAEFAGHVTHVDGQLVSHDLAEELAAKGVIFGDLSVVVREHSELIQKYFMTKAVDSKTDRFSAWHAAFWTGGTVLYVPRNTVVEAPLHSLISLQSEKAADFSHTLVILEEGASATLLEETASTTEENLGLHVGAVELILAKEARLRYVQLQNWNHKVWHIGHQAGRVENNGFLQWTVGGIGAKLAHIHQDVVLDGRGAEAEVNGVTFSTDQQIHSFYTQQGHNAAETRSDLLYKQVLRDHARAIWRGMIRVEPEGQQTNGYQRNDSLMLSPTCRADAIPGLEIEADDVRCTHGATAGRVDEEQIFYCMSRGMSEYEAMHMIVEGFFQTVFDRIPVEVVRETLNQAIIKKLGFGR</sequence>
<dbReference type="SUPFAM" id="SSF101960">
    <property type="entry name" value="Stabilizer of iron transporter SufD"/>
    <property type="match status" value="1"/>
</dbReference>
<dbReference type="InterPro" id="IPR037284">
    <property type="entry name" value="SUF_FeS_clus_asmbl_SufBD_sf"/>
</dbReference>
<evidence type="ECO:0000313" key="4">
    <source>
        <dbReference type="EMBL" id="QDT41214.1"/>
    </source>
</evidence>
<dbReference type="Pfam" id="PF19295">
    <property type="entry name" value="SufBD_N"/>
    <property type="match status" value="1"/>
</dbReference>
<comment type="similarity">
    <text evidence="1">Belongs to the iron-sulfur cluster assembly SufBD family.</text>
</comment>
<name>A0A517RBK8_9PLAN</name>
<gene>
    <name evidence="4" type="primary">sufB_2</name>
    <name evidence="4" type="ORF">Pan241w_12740</name>
</gene>
<dbReference type="GO" id="GO:0016226">
    <property type="term" value="P:iron-sulfur cluster assembly"/>
    <property type="evidence" value="ECO:0007669"/>
    <property type="project" value="InterPro"/>
</dbReference>
<evidence type="ECO:0000313" key="5">
    <source>
        <dbReference type="Proteomes" id="UP000317171"/>
    </source>
</evidence>
<dbReference type="InterPro" id="IPR011542">
    <property type="entry name" value="SUF_FeS_clus_asmbl_SufD"/>
</dbReference>
<dbReference type="OrthoDB" id="9803529at2"/>
<evidence type="ECO:0000259" key="2">
    <source>
        <dbReference type="Pfam" id="PF01458"/>
    </source>
</evidence>
<feature type="domain" description="SUF system FeS cluster assembly SufBD N-terminal" evidence="3">
    <location>
        <begin position="30"/>
        <end position="182"/>
    </location>
</feature>
<dbReference type="KEGG" id="gaz:Pan241w_12740"/>
<dbReference type="PANTHER" id="PTHR30508:SF1">
    <property type="entry name" value="UPF0051 PROTEIN ABCI8, CHLOROPLASTIC-RELATED"/>
    <property type="match status" value="1"/>
</dbReference>